<evidence type="ECO:0000313" key="2">
    <source>
        <dbReference type="EMBL" id="VAX38900.1"/>
    </source>
</evidence>
<feature type="region of interest" description="Disordered" evidence="1">
    <location>
        <begin position="31"/>
        <end position="81"/>
    </location>
</feature>
<feature type="compositionally biased region" description="Pro residues" evidence="1">
    <location>
        <begin position="42"/>
        <end position="52"/>
    </location>
</feature>
<feature type="non-terminal residue" evidence="2">
    <location>
        <position position="1"/>
    </location>
</feature>
<accession>A0A3B1DUQ4</accession>
<protein>
    <submittedName>
        <fullName evidence="2">Uncharacterized protein</fullName>
    </submittedName>
</protein>
<organism evidence="2">
    <name type="scientific">hydrothermal vent metagenome</name>
    <dbReference type="NCBI Taxonomy" id="652676"/>
    <lineage>
        <taxon>unclassified sequences</taxon>
        <taxon>metagenomes</taxon>
        <taxon>ecological metagenomes</taxon>
    </lineage>
</organism>
<evidence type="ECO:0000256" key="1">
    <source>
        <dbReference type="SAM" id="MobiDB-lite"/>
    </source>
</evidence>
<gene>
    <name evidence="2" type="ORF">MNBD_PLANCTO03-728</name>
</gene>
<feature type="compositionally biased region" description="Basic residues" evidence="1">
    <location>
        <begin position="55"/>
        <end position="64"/>
    </location>
</feature>
<dbReference type="AlphaFoldDB" id="A0A3B1DUQ4"/>
<proteinExistence type="predicted"/>
<name>A0A3B1DUQ4_9ZZZZ</name>
<reference evidence="2" key="1">
    <citation type="submission" date="2018-06" db="EMBL/GenBank/DDBJ databases">
        <authorList>
            <person name="Zhirakovskaya E."/>
        </authorList>
    </citation>
    <scope>NUCLEOTIDE SEQUENCE</scope>
</reference>
<dbReference type="EMBL" id="UOGK01000167">
    <property type="protein sequence ID" value="VAX38900.1"/>
    <property type="molecule type" value="Genomic_DNA"/>
</dbReference>
<sequence>DGSILRHAADLAPGERLTTHLAEGTVESEVISTAPTSLGEPITPPPITPPPTSTRHPKPAKPQRGKPPAEADQLDLFGKRG</sequence>